<dbReference type="GO" id="GO:0007165">
    <property type="term" value="P:signal transduction"/>
    <property type="evidence" value="ECO:0007669"/>
    <property type="project" value="InterPro"/>
</dbReference>
<feature type="domain" description="EAL" evidence="4">
    <location>
        <begin position="683"/>
        <end position="937"/>
    </location>
</feature>
<evidence type="ECO:0000259" key="2">
    <source>
        <dbReference type="PROSITE" id="PS50112"/>
    </source>
</evidence>
<feature type="domain" description="GGDEF" evidence="6">
    <location>
        <begin position="536"/>
        <end position="674"/>
    </location>
</feature>
<dbReference type="Gene3D" id="3.30.70.270">
    <property type="match status" value="1"/>
</dbReference>
<feature type="domain" description="HAMP" evidence="5">
    <location>
        <begin position="200"/>
        <end position="252"/>
    </location>
</feature>
<dbReference type="PROSITE" id="PS50887">
    <property type="entry name" value="GGDEF"/>
    <property type="match status" value="1"/>
</dbReference>
<dbReference type="HOGENOM" id="CLU_000445_70_20_4"/>
<dbReference type="EMBL" id="CP002159">
    <property type="protein sequence ID" value="ADL54147.1"/>
    <property type="molecule type" value="Genomic_DNA"/>
</dbReference>
<dbReference type="OrthoDB" id="9813903at2"/>
<dbReference type="Gene3D" id="3.20.20.450">
    <property type="entry name" value="EAL domain"/>
    <property type="match status" value="1"/>
</dbReference>
<feature type="domain" description="PAC" evidence="3">
    <location>
        <begin position="332"/>
        <end position="384"/>
    </location>
</feature>
<keyword evidence="8" id="KW-1185">Reference proteome</keyword>
<dbReference type="InterPro" id="IPR000700">
    <property type="entry name" value="PAS-assoc_C"/>
</dbReference>
<protein>
    <submittedName>
        <fullName evidence="7">Diguanylate cyclase/phosphodiesterase with PAS/PAC sensor(S)</fullName>
    </submittedName>
</protein>
<evidence type="ECO:0000313" key="8">
    <source>
        <dbReference type="Proteomes" id="UP000001235"/>
    </source>
</evidence>
<dbReference type="Proteomes" id="UP000001235">
    <property type="component" value="Chromosome"/>
</dbReference>
<keyword evidence="1" id="KW-0812">Transmembrane</keyword>
<dbReference type="SUPFAM" id="SSF158472">
    <property type="entry name" value="HAMP domain-like"/>
    <property type="match status" value="1"/>
</dbReference>
<dbReference type="PROSITE" id="PS50885">
    <property type="entry name" value="HAMP"/>
    <property type="match status" value="1"/>
</dbReference>
<evidence type="ECO:0000259" key="3">
    <source>
        <dbReference type="PROSITE" id="PS50113"/>
    </source>
</evidence>
<evidence type="ECO:0000259" key="4">
    <source>
        <dbReference type="PROSITE" id="PS50883"/>
    </source>
</evidence>
<dbReference type="eggNOG" id="COG5000">
    <property type="taxonomic scope" value="Bacteria"/>
</dbReference>
<dbReference type="InterPro" id="IPR013655">
    <property type="entry name" value="PAS_fold_3"/>
</dbReference>
<reference evidence="7 8" key="1">
    <citation type="submission" date="2010-08" db="EMBL/GenBank/DDBJ databases">
        <title>Complete sequence of Gallionella capsiferriformans ES-2.</title>
        <authorList>
            <consortium name="US DOE Joint Genome Institute"/>
            <person name="Lucas S."/>
            <person name="Copeland A."/>
            <person name="Lapidus A."/>
            <person name="Cheng J.-F."/>
            <person name="Bruce D."/>
            <person name="Goodwin L."/>
            <person name="Pitluck S."/>
            <person name="Chertkov O."/>
            <person name="Davenport K.W."/>
            <person name="Detter J.C."/>
            <person name="Han C."/>
            <person name="Tapia R."/>
            <person name="Land M."/>
            <person name="Hauser L."/>
            <person name="Chang Y.-J."/>
            <person name="Jeffries C."/>
            <person name="Kyrpides N."/>
            <person name="Ivanova N."/>
            <person name="Mikhailova N."/>
            <person name="Shelobolina E.S."/>
            <person name="Picardal F."/>
            <person name="Roden E."/>
            <person name="Emerson D."/>
            <person name="Woyke T."/>
        </authorList>
    </citation>
    <scope>NUCLEOTIDE SEQUENCE [LARGE SCALE GENOMIC DNA]</scope>
    <source>
        <strain evidence="7 8">ES-2</strain>
    </source>
</reference>
<dbReference type="Pfam" id="PF13426">
    <property type="entry name" value="PAS_9"/>
    <property type="match status" value="1"/>
</dbReference>
<keyword evidence="1" id="KW-1133">Transmembrane helix</keyword>
<dbReference type="Pfam" id="PF00563">
    <property type="entry name" value="EAL"/>
    <property type="match status" value="1"/>
</dbReference>
<sequence length="951" mass="107555">MNRRLSLLIPLILLIVTLGSSSLIYLQQDRATQAAIQRAAITDVTQQMGGLQNILYNRLTADDEAEALLSLSIAATHPSIRTLMLVDERHHVLMANQYRWKGEAASSFSSYDDNEADRVLNRGVRKLEFDAHEPTLLQGYFPLITEYKQGGLEKTMGVLYVGYDTRHELQKAKQETLMQTAIFVAISLFASFVIGILLHVLVTRRVNLLSAISKQFAAGNYNARSELKGNDELSELGRSFDTMALRVTENIALQQRAQDFLSEAQKIGHFGSWELDLHSGRLNWSEEIFRLFEIDPAQFSPSHEAFLSIIHPEDREAVNQAYTNSLTNKQSYHITHRLIMADGRVKWVEARGSNYFDPEGRAIRSAGTVQDVTFREEAATQLRIAAVAFDTQEAIMVTDKEANIIKVNHSFELTTGFSEQEVLGKNPRLLGSGRHNQDFYKSMWEVLNRVGSWSGELWDRRKNGEIYPKWLTITAVKNRDEISHYVGVFVDITERKKAEEEIHNLAFFDPLTQLPNRRLLLDRMRLALGLSARSKNFGALMFIDLDHFKVLNDTKGHEYGDKMLIEVSHRLTQSLRDTDSVARFGGDEFVVLLESLSVNQDIAVAQAGSIAEKMRESLSQTYIIESYAHESTPSIGVVLFNGDAIEIDELLKRADLAMYQAKESGRNTVRFFESAMQATLESRTLMERALRQALSNSEFELYYQVQTNQANELLGAEVLLRWHSQSLGPISPAQFIPLAEQTKLILPIGEWVLENACARLKAWETHPTLSKLRLAVNISPVQFHQPDFVRQVQAALTDSGVNPRRLELELTENLVLEDVDEAIQKMSALKALGVRFSMDDFGTGYSSLQYIKRLPIDQLKIDQSFVRDILTDPGDAMMVQTIAGMARNFGYEVIAEGVEEHAQLLPLIERGCNTFQGYFFSRPVALAEFEHLINHWVAFDSSSPSPSRRQL</sequence>
<feature type="domain" description="PAC" evidence="3">
    <location>
        <begin position="453"/>
        <end position="504"/>
    </location>
</feature>
<dbReference type="NCBIfam" id="TIGR00254">
    <property type="entry name" value="GGDEF"/>
    <property type="match status" value="1"/>
</dbReference>
<dbReference type="CDD" id="cd01949">
    <property type="entry name" value="GGDEF"/>
    <property type="match status" value="1"/>
</dbReference>
<dbReference type="SMART" id="SM00304">
    <property type="entry name" value="HAMP"/>
    <property type="match status" value="1"/>
</dbReference>
<name>D9SI90_GALCS</name>
<evidence type="ECO:0000313" key="7">
    <source>
        <dbReference type="EMBL" id="ADL54147.1"/>
    </source>
</evidence>
<dbReference type="PANTHER" id="PTHR44757:SF2">
    <property type="entry name" value="BIOFILM ARCHITECTURE MAINTENANCE PROTEIN MBAA"/>
    <property type="match status" value="1"/>
</dbReference>
<dbReference type="PANTHER" id="PTHR44757">
    <property type="entry name" value="DIGUANYLATE CYCLASE DGCP"/>
    <property type="match status" value="1"/>
</dbReference>
<dbReference type="InterPro" id="IPR043128">
    <property type="entry name" value="Rev_trsase/Diguanyl_cyclase"/>
</dbReference>
<dbReference type="PROSITE" id="PS50112">
    <property type="entry name" value="PAS"/>
    <property type="match status" value="1"/>
</dbReference>
<dbReference type="SUPFAM" id="SSF141868">
    <property type="entry name" value="EAL domain-like"/>
    <property type="match status" value="1"/>
</dbReference>
<keyword evidence="1" id="KW-0472">Membrane</keyword>
<dbReference type="NCBIfam" id="TIGR00229">
    <property type="entry name" value="sensory_box"/>
    <property type="match status" value="2"/>
</dbReference>
<dbReference type="STRING" id="395494.Galf_0102"/>
<dbReference type="InterPro" id="IPR029787">
    <property type="entry name" value="Nucleotide_cyclase"/>
</dbReference>
<dbReference type="InterPro" id="IPR003660">
    <property type="entry name" value="HAMP_dom"/>
</dbReference>
<dbReference type="GO" id="GO:0016020">
    <property type="term" value="C:membrane"/>
    <property type="evidence" value="ECO:0007669"/>
    <property type="project" value="InterPro"/>
</dbReference>
<dbReference type="InterPro" id="IPR052155">
    <property type="entry name" value="Biofilm_reg_signaling"/>
</dbReference>
<dbReference type="CDD" id="cd00130">
    <property type="entry name" value="PAS"/>
    <property type="match status" value="2"/>
</dbReference>
<dbReference type="InterPro" id="IPR035965">
    <property type="entry name" value="PAS-like_dom_sf"/>
</dbReference>
<dbReference type="eggNOG" id="COG5001">
    <property type="taxonomic scope" value="Bacteria"/>
</dbReference>
<organism evidence="7 8">
    <name type="scientific">Gallionella capsiferriformans (strain ES-2)</name>
    <name type="common">Gallionella ferruginea capsiferriformans (strain ES-2)</name>
    <dbReference type="NCBI Taxonomy" id="395494"/>
    <lineage>
        <taxon>Bacteria</taxon>
        <taxon>Pseudomonadati</taxon>
        <taxon>Pseudomonadota</taxon>
        <taxon>Betaproteobacteria</taxon>
        <taxon>Nitrosomonadales</taxon>
        <taxon>Gallionellaceae</taxon>
        <taxon>Gallionella</taxon>
    </lineage>
</organism>
<dbReference type="PROSITE" id="PS50883">
    <property type="entry name" value="EAL"/>
    <property type="match status" value="1"/>
</dbReference>
<dbReference type="InterPro" id="IPR035919">
    <property type="entry name" value="EAL_sf"/>
</dbReference>
<dbReference type="KEGG" id="gca:Galf_0102"/>
<dbReference type="CDD" id="cd06225">
    <property type="entry name" value="HAMP"/>
    <property type="match status" value="1"/>
</dbReference>
<dbReference type="InterPro" id="IPR000160">
    <property type="entry name" value="GGDEF_dom"/>
</dbReference>
<dbReference type="Gene3D" id="2.10.70.100">
    <property type="match status" value="1"/>
</dbReference>
<dbReference type="SMART" id="SM00086">
    <property type="entry name" value="PAC"/>
    <property type="match status" value="2"/>
</dbReference>
<dbReference type="CDD" id="cd01948">
    <property type="entry name" value="EAL"/>
    <property type="match status" value="1"/>
</dbReference>
<dbReference type="InterPro" id="IPR001610">
    <property type="entry name" value="PAC"/>
</dbReference>
<dbReference type="AlphaFoldDB" id="D9SI90"/>
<evidence type="ECO:0000256" key="1">
    <source>
        <dbReference type="SAM" id="Phobius"/>
    </source>
</evidence>
<feature type="transmembrane region" description="Helical" evidence="1">
    <location>
        <begin position="181"/>
        <end position="202"/>
    </location>
</feature>
<dbReference type="FunFam" id="3.30.450.20:FF:000088">
    <property type="entry name" value="Sensory transduction histidine kinase"/>
    <property type="match status" value="1"/>
</dbReference>
<proteinExistence type="predicted"/>
<dbReference type="InterPro" id="IPR000014">
    <property type="entry name" value="PAS"/>
</dbReference>
<evidence type="ECO:0000259" key="6">
    <source>
        <dbReference type="PROSITE" id="PS50887"/>
    </source>
</evidence>
<feature type="domain" description="PAS" evidence="2">
    <location>
        <begin position="380"/>
        <end position="426"/>
    </location>
</feature>
<dbReference type="Gene3D" id="3.30.450.20">
    <property type="entry name" value="PAS domain"/>
    <property type="match status" value="2"/>
</dbReference>
<dbReference type="SMART" id="SM00091">
    <property type="entry name" value="PAS"/>
    <property type="match status" value="2"/>
</dbReference>
<dbReference type="Gene3D" id="6.10.340.10">
    <property type="match status" value="1"/>
</dbReference>
<dbReference type="SUPFAM" id="SSF55785">
    <property type="entry name" value="PYP-like sensor domain (PAS domain)"/>
    <property type="match status" value="2"/>
</dbReference>
<dbReference type="SUPFAM" id="SSF55073">
    <property type="entry name" value="Nucleotide cyclase"/>
    <property type="match status" value="1"/>
</dbReference>
<dbReference type="GO" id="GO:0003824">
    <property type="term" value="F:catalytic activity"/>
    <property type="evidence" value="ECO:0007669"/>
    <property type="project" value="UniProtKB-ARBA"/>
</dbReference>
<gene>
    <name evidence="7" type="ordered locus">Galf_0102</name>
</gene>
<dbReference type="Pfam" id="PF00672">
    <property type="entry name" value="HAMP"/>
    <property type="match status" value="1"/>
</dbReference>
<dbReference type="Pfam" id="PF00990">
    <property type="entry name" value="GGDEF"/>
    <property type="match status" value="1"/>
</dbReference>
<dbReference type="FunFam" id="3.30.70.270:FF:000001">
    <property type="entry name" value="Diguanylate cyclase domain protein"/>
    <property type="match status" value="1"/>
</dbReference>
<dbReference type="PROSITE" id="PS50113">
    <property type="entry name" value="PAC"/>
    <property type="match status" value="2"/>
</dbReference>
<accession>D9SI90</accession>
<dbReference type="eggNOG" id="COG2202">
    <property type="taxonomic scope" value="Bacteria"/>
</dbReference>
<dbReference type="SMART" id="SM00052">
    <property type="entry name" value="EAL"/>
    <property type="match status" value="1"/>
</dbReference>
<dbReference type="SMART" id="SM00267">
    <property type="entry name" value="GGDEF"/>
    <property type="match status" value="1"/>
</dbReference>
<dbReference type="Pfam" id="PF08447">
    <property type="entry name" value="PAS_3"/>
    <property type="match status" value="1"/>
</dbReference>
<dbReference type="InterPro" id="IPR001633">
    <property type="entry name" value="EAL_dom"/>
</dbReference>
<evidence type="ECO:0000259" key="5">
    <source>
        <dbReference type="PROSITE" id="PS50885"/>
    </source>
</evidence>
<dbReference type="RefSeq" id="WP_013292090.1">
    <property type="nucleotide sequence ID" value="NC_014394.1"/>
</dbReference>